<evidence type="ECO:0000313" key="2">
    <source>
        <dbReference type="Proteomes" id="UP000217289"/>
    </source>
</evidence>
<protein>
    <submittedName>
        <fullName evidence="1">Uncharacterized protein</fullName>
    </submittedName>
</protein>
<dbReference type="AlphaFoldDB" id="A0A250I7Y6"/>
<dbReference type="OrthoDB" id="5513714at2"/>
<accession>A0A250I7Y6</accession>
<name>A0A250I7Y6_9BACT</name>
<dbReference type="RefSeq" id="WP_095976627.1">
    <property type="nucleotide sequence ID" value="NZ_CP022163.1"/>
</dbReference>
<dbReference type="EMBL" id="CP022163">
    <property type="protein sequence ID" value="ATB27885.1"/>
    <property type="molecule type" value="Genomic_DNA"/>
</dbReference>
<organism evidence="1 2">
    <name type="scientific">Melittangium boletus DSM 14713</name>
    <dbReference type="NCBI Taxonomy" id="1294270"/>
    <lineage>
        <taxon>Bacteria</taxon>
        <taxon>Pseudomonadati</taxon>
        <taxon>Myxococcota</taxon>
        <taxon>Myxococcia</taxon>
        <taxon>Myxococcales</taxon>
        <taxon>Cystobacterineae</taxon>
        <taxon>Archangiaceae</taxon>
        <taxon>Melittangium</taxon>
    </lineage>
</organism>
<evidence type="ECO:0000313" key="1">
    <source>
        <dbReference type="EMBL" id="ATB27885.1"/>
    </source>
</evidence>
<dbReference type="KEGG" id="mbd:MEBOL_001330"/>
<gene>
    <name evidence="1" type="ORF">MEBOL_001330</name>
</gene>
<keyword evidence="2" id="KW-1185">Reference proteome</keyword>
<proteinExistence type="predicted"/>
<reference evidence="1 2" key="1">
    <citation type="submission" date="2017-06" db="EMBL/GenBank/DDBJ databases">
        <authorList>
            <person name="Kim H.J."/>
            <person name="Triplett B.A."/>
        </authorList>
    </citation>
    <scope>NUCLEOTIDE SEQUENCE [LARGE SCALE GENOMIC DNA]</scope>
    <source>
        <strain evidence="1 2">DSM 14713</strain>
    </source>
</reference>
<dbReference type="Proteomes" id="UP000217289">
    <property type="component" value="Chromosome"/>
</dbReference>
<sequence>MQITTWFIAKEDEADAIASTVTTEEHDLEEWPNIELPLIEMELMALFATLRGSDDLTVTSSQGEPFVFDEDEGLLVIRVSDDFIQALARISSGKEADIVETWAENMDSELDPEELRELLADMAEFAREAVKKRVPVLSLSTF</sequence>